<protein>
    <recommendedName>
        <fullName evidence="2 7">Phosphoglycerate kinase</fullName>
        <ecNumber evidence="2 7">2.7.2.3</ecNumber>
    </recommendedName>
</protein>
<dbReference type="Pfam" id="PF00162">
    <property type="entry name" value="PGK"/>
    <property type="match status" value="3"/>
</dbReference>
<dbReference type="InterPro" id="IPR001576">
    <property type="entry name" value="Phosphoglycerate_kinase"/>
</dbReference>
<name>A0A554LJQ6_9BACT</name>
<evidence type="ECO:0000256" key="2">
    <source>
        <dbReference type="ARBA" id="ARBA00013061"/>
    </source>
</evidence>
<gene>
    <name evidence="8" type="ORF">CEN89_317</name>
</gene>
<comment type="catalytic activity">
    <reaction evidence="1 7">
        <text>(2R)-3-phosphoglycerate + ATP = (2R)-3-phospho-glyceroyl phosphate + ADP</text>
        <dbReference type="Rhea" id="RHEA:14801"/>
        <dbReference type="ChEBI" id="CHEBI:30616"/>
        <dbReference type="ChEBI" id="CHEBI:57604"/>
        <dbReference type="ChEBI" id="CHEBI:58272"/>
        <dbReference type="ChEBI" id="CHEBI:456216"/>
        <dbReference type="EC" id="2.7.2.3"/>
    </reaction>
</comment>
<dbReference type="AlphaFoldDB" id="A0A554LJQ6"/>
<evidence type="ECO:0000256" key="4">
    <source>
        <dbReference type="ARBA" id="ARBA00022741"/>
    </source>
</evidence>
<keyword evidence="3 7" id="KW-0808">Transferase</keyword>
<comment type="caution">
    <text evidence="8">The sequence shown here is derived from an EMBL/GenBank/DDBJ whole genome shotgun (WGS) entry which is preliminary data.</text>
</comment>
<reference evidence="8 9" key="1">
    <citation type="submission" date="2017-07" db="EMBL/GenBank/DDBJ databases">
        <title>Mechanisms for carbon and nitrogen cycling indicate functional differentiation within the Candidate Phyla Radiation.</title>
        <authorList>
            <person name="Danczak R.E."/>
            <person name="Johnston M.D."/>
            <person name="Kenah C."/>
            <person name="Slattery M."/>
            <person name="Wrighton K.C."/>
            <person name="Wilkins M.J."/>
        </authorList>
    </citation>
    <scope>NUCLEOTIDE SEQUENCE [LARGE SCALE GENOMIC DNA]</scope>
    <source>
        <strain evidence="8">Licking1014_7</strain>
    </source>
</reference>
<evidence type="ECO:0000313" key="8">
    <source>
        <dbReference type="EMBL" id="TSC93077.1"/>
    </source>
</evidence>
<accession>A0A554LJQ6</accession>
<keyword evidence="4" id="KW-0547">Nucleotide-binding</keyword>
<keyword evidence="5 7" id="KW-0418">Kinase</keyword>
<dbReference type="GO" id="GO:0004618">
    <property type="term" value="F:phosphoglycerate kinase activity"/>
    <property type="evidence" value="ECO:0007669"/>
    <property type="project" value="UniProtKB-EC"/>
</dbReference>
<dbReference type="InterPro" id="IPR036043">
    <property type="entry name" value="Phosphoglycerate_kinase_sf"/>
</dbReference>
<dbReference type="GO" id="GO:0005829">
    <property type="term" value="C:cytosol"/>
    <property type="evidence" value="ECO:0007669"/>
    <property type="project" value="TreeGrafter"/>
</dbReference>
<dbReference type="EC" id="2.7.2.3" evidence="2 7"/>
<dbReference type="GO" id="GO:0006094">
    <property type="term" value="P:gluconeogenesis"/>
    <property type="evidence" value="ECO:0007669"/>
    <property type="project" value="TreeGrafter"/>
</dbReference>
<keyword evidence="6" id="KW-0067">ATP-binding</keyword>
<dbReference type="EMBL" id="VMGK01000008">
    <property type="protein sequence ID" value="TSC93077.1"/>
    <property type="molecule type" value="Genomic_DNA"/>
</dbReference>
<dbReference type="Proteomes" id="UP000315689">
    <property type="component" value="Unassembled WGS sequence"/>
</dbReference>
<evidence type="ECO:0000256" key="6">
    <source>
        <dbReference type="ARBA" id="ARBA00022840"/>
    </source>
</evidence>
<evidence type="ECO:0000256" key="3">
    <source>
        <dbReference type="ARBA" id="ARBA00022679"/>
    </source>
</evidence>
<dbReference type="GO" id="GO:0043531">
    <property type="term" value="F:ADP binding"/>
    <property type="evidence" value="ECO:0007669"/>
    <property type="project" value="TreeGrafter"/>
</dbReference>
<dbReference type="GO" id="GO:0005524">
    <property type="term" value="F:ATP binding"/>
    <property type="evidence" value="ECO:0007669"/>
    <property type="project" value="UniProtKB-KW"/>
</dbReference>
<dbReference type="PRINTS" id="PR00477">
    <property type="entry name" value="PHGLYCKINASE"/>
</dbReference>
<organism evidence="8 9">
    <name type="scientific">Candidatus Berkelbacteria bacterium Licking1014_7</name>
    <dbReference type="NCBI Taxonomy" id="2017147"/>
    <lineage>
        <taxon>Bacteria</taxon>
        <taxon>Candidatus Berkelbacteria</taxon>
    </lineage>
</organism>
<dbReference type="GO" id="GO:0006096">
    <property type="term" value="P:glycolytic process"/>
    <property type="evidence" value="ECO:0007669"/>
    <property type="project" value="InterPro"/>
</dbReference>
<evidence type="ECO:0000313" key="9">
    <source>
        <dbReference type="Proteomes" id="UP000315689"/>
    </source>
</evidence>
<evidence type="ECO:0000256" key="7">
    <source>
        <dbReference type="RuleBase" id="RU000532"/>
    </source>
</evidence>
<dbReference type="InterPro" id="IPR015824">
    <property type="entry name" value="Phosphoglycerate_kinase_N"/>
</dbReference>
<dbReference type="PANTHER" id="PTHR11406">
    <property type="entry name" value="PHOSPHOGLYCERATE KINASE"/>
    <property type="match status" value="1"/>
</dbReference>
<comment type="similarity">
    <text evidence="7">Belongs to the phosphoglycerate kinase family.</text>
</comment>
<proteinExistence type="inferred from homology"/>
<evidence type="ECO:0000256" key="5">
    <source>
        <dbReference type="ARBA" id="ARBA00022777"/>
    </source>
</evidence>
<sequence>MNLKILDDIQQDIFKNRVLARVDWNVPIDPPQGDINGYKILDDSRMRANFATFDNLLERQARRIYIMTHLGRPQGRDEKLRTFSLKNHFAKIYPQYSREKFTVLDNIRFDPREEKNSSVLANRYAGFCKAFVNDAFSVSHRAHMSTVAIAKILPSCAGLQFQKEFENLSKLLRQKNRPFVVIIGGAKIEDKKPAILALAKIADNVLVGGKTALEAQKDAEILGDNKVVLALGGVKNNQGEVWDIDKKTIKIFQAEIKKARTIFWNGNLGKTEEQGFEIGSEAIARCITETKAFSVAAGGDTVAVIDKFKLADKFSYVSLAGGASQRD</sequence>
<evidence type="ECO:0000256" key="1">
    <source>
        <dbReference type="ARBA" id="ARBA00000642"/>
    </source>
</evidence>
<dbReference type="PANTHER" id="PTHR11406:SF23">
    <property type="entry name" value="PHOSPHOGLYCERATE KINASE 1, CHLOROPLASTIC-RELATED"/>
    <property type="match status" value="1"/>
</dbReference>
<dbReference type="Gene3D" id="3.40.50.1260">
    <property type="entry name" value="Phosphoglycerate kinase, N-terminal domain"/>
    <property type="match status" value="4"/>
</dbReference>
<dbReference type="SUPFAM" id="SSF53748">
    <property type="entry name" value="Phosphoglycerate kinase"/>
    <property type="match status" value="1"/>
</dbReference>